<proteinExistence type="predicted"/>
<reference evidence="1 2" key="1">
    <citation type="submission" date="2019-08" db="EMBL/GenBank/DDBJ databases">
        <title>Deep-cultivation of Planctomycetes and their phenomic and genomic characterization uncovers novel biology.</title>
        <authorList>
            <person name="Wiegand S."/>
            <person name="Jogler M."/>
            <person name="Boedeker C."/>
            <person name="Pinto D."/>
            <person name="Vollmers J."/>
            <person name="Rivas-Marin E."/>
            <person name="Kohn T."/>
            <person name="Peeters S.H."/>
            <person name="Heuer A."/>
            <person name="Rast P."/>
            <person name="Oberbeckmann S."/>
            <person name="Bunk B."/>
            <person name="Jeske O."/>
            <person name="Meyerdierks A."/>
            <person name="Storesund J.E."/>
            <person name="Kallscheuer N."/>
            <person name="Luecker S."/>
            <person name="Lage O.M."/>
            <person name="Pohl T."/>
            <person name="Merkel B.J."/>
            <person name="Hornburger P."/>
            <person name="Mueller R.-W."/>
            <person name="Bruemmer F."/>
            <person name="Labrenz M."/>
            <person name="Spormann A.M."/>
            <person name="Op den Camp H."/>
            <person name="Overmann J."/>
            <person name="Amann R."/>
            <person name="Jetten M.S.M."/>
            <person name="Mascher T."/>
            <person name="Medema M.H."/>
            <person name="Devos D.P."/>
            <person name="Kaster A.-K."/>
            <person name="Ovreas L."/>
            <person name="Rohde M."/>
            <person name="Galperin M.Y."/>
            <person name="Jogler C."/>
        </authorList>
    </citation>
    <scope>NUCLEOTIDE SEQUENCE [LARGE SCALE GENOMIC DNA]</scope>
    <source>
        <strain evidence="1 2">FC18</strain>
    </source>
</reference>
<keyword evidence="2" id="KW-1185">Reference proteome</keyword>
<name>A0A5B9PFL3_9BACT</name>
<accession>A0A5B9PFL3</accession>
<dbReference type="KEGG" id="mff:MFFC18_38850"/>
<protein>
    <submittedName>
        <fullName evidence="1">Uncharacterized protein</fullName>
    </submittedName>
</protein>
<organism evidence="1 2">
    <name type="scientific">Mariniblastus fucicola</name>
    <dbReference type="NCBI Taxonomy" id="980251"/>
    <lineage>
        <taxon>Bacteria</taxon>
        <taxon>Pseudomonadati</taxon>
        <taxon>Planctomycetota</taxon>
        <taxon>Planctomycetia</taxon>
        <taxon>Pirellulales</taxon>
        <taxon>Pirellulaceae</taxon>
        <taxon>Mariniblastus</taxon>
    </lineage>
</organism>
<dbReference type="AlphaFoldDB" id="A0A5B9PFL3"/>
<gene>
    <name evidence="1" type="ORF">MFFC18_38850</name>
</gene>
<dbReference type="EMBL" id="CP042912">
    <property type="protein sequence ID" value="QEG23980.1"/>
    <property type="molecule type" value="Genomic_DNA"/>
</dbReference>
<evidence type="ECO:0000313" key="2">
    <source>
        <dbReference type="Proteomes" id="UP000322214"/>
    </source>
</evidence>
<dbReference type="Proteomes" id="UP000322214">
    <property type="component" value="Chromosome"/>
</dbReference>
<sequence>MLSLLLTGCGNNEDQMKMEFAEATVKQSLEAWQQGKKPAELEAEEEPVRFFDDDWNLSNKLLDFEIRKTYMESDGTARCAVTLTVQDRQGKRNEVKCTYQIVSDPKVVVARDPMS</sequence>
<evidence type="ECO:0000313" key="1">
    <source>
        <dbReference type="EMBL" id="QEG23980.1"/>
    </source>
</evidence>